<accession>A0A235F997</accession>
<proteinExistence type="predicted"/>
<protein>
    <submittedName>
        <fullName evidence="1">Uncharacterized protein</fullName>
    </submittedName>
</protein>
<comment type="caution">
    <text evidence="1">The sequence shown here is derived from an EMBL/GenBank/DDBJ whole genome shotgun (WGS) entry which is preliminary data.</text>
</comment>
<dbReference type="RefSeq" id="WP_094251865.1">
    <property type="nucleotide sequence ID" value="NZ_JBHLXL010000001.1"/>
</dbReference>
<dbReference type="EMBL" id="NOII01000002">
    <property type="protein sequence ID" value="OYD57832.1"/>
    <property type="molecule type" value="Genomic_DNA"/>
</dbReference>
<dbReference type="AlphaFoldDB" id="A0A235F997"/>
<dbReference type="Proteomes" id="UP000215059">
    <property type="component" value="Unassembled WGS sequence"/>
</dbReference>
<name>A0A235F997_9BACL</name>
<reference evidence="1 2" key="1">
    <citation type="submission" date="2017-07" db="EMBL/GenBank/DDBJ databases">
        <title>Fictibacillus sp. nov. GDSW-R2A3 Genome sequencing and assembly.</title>
        <authorList>
            <person name="Mayilraj S."/>
        </authorList>
    </citation>
    <scope>NUCLEOTIDE SEQUENCE [LARGE SCALE GENOMIC DNA]</scope>
    <source>
        <strain evidence="1 2">GDSW-R2A3</strain>
    </source>
</reference>
<dbReference type="OrthoDB" id="2966456at2"/>
<organism evidence="1 2">
    <name type="scientific">Fictibacillus aquaticus</name>
    <dbReference type="NCBI Taxonomy" id="2021314"/>
    <lineage>
        <taxon>Bacteria</taxon>
        <taxon>Bacillati</taxon>
        <taxon>Bacillota</taxon>
        <taxon>Bacilli</taxon>
        <taxon>Bacillales</taxon>
        <taxon>Fictibacillaceae</taxon>
        <taxon>Fictibacillus</taxon>
    </lineage>
</organism>
<evidence type="ECO:0000313" key="2">
    <source>
        <dbReference type="Proteomes" id="UP000215059"/>
    </source>
</evidence>
<evidence type="ECO:0000313" key="1">
    <source>
        <dbReference type="EMBL" id="OYD57832.1"/>
    </source>
</evidence>
<gene>
    <name evidence="1" type="ORF">CGZ90_07985</name>
</gene>
<keyword evidence="2" id="KW-1185">Reference proteome</keyword>
<sequence>MDTCLCVDLFFAENFDLLDTAAACDQSEHALLFRDEVRLNSFLHKNSLSLEEDLFFQVHVFDSLSLGEHFYDNGFRLDSGKFAVLKENIVMFKVVSGDPESIVMFLYQFDEHKVAEVPGTDTLYVGTITDKELICRTADAYKVVIAFISS</sequence>